<reference evidence="9" key="1">
    <citation type="submission" date="2020-07" db="EMBL/GenBank/DDBJ databases">
        <title>Draft Genome Sequence of a Deep-Sea Yeast, Naganishia (Cryptococcus) liquefaciens strain N6.</title>
        <authorList>
            <person name="Han Y.W."/>
            <person name="Kajitani R."/>
            <person name="Morimoto H."/>
            <person name="Parhat M."/>
            <person name="Tsubouchi H."/>
            <person name="Bakenova O."/>
            <person name="Ogata M."/>
            <person name="Argunhan B."/>
            <person name="Aoki R."/>
            <person name="Kajiwara S."/>
            <person name="Itoh T."/>
            <person name="Iwasaki H."/>
        </authorList>
    </citation>
    <scope>NUCLEOTIDE SEQUENCE</scope>
    <source>
        <strain evidence="9">N6</strain>
    </source>
</reference>
<evidence type="ECO:0000256" key="8">
    <source>
        <dbReference type="SAM" id="SignalP"/>
    </source>
</evidence>
<dbReference type="Pfam" id="PF00067">
    <property type="entry name" value="p450"/>
    <property type="match status" value="1"/>
</dbReference>
<name>A0A8H3YHB4_9TREE</name>
<evidence type="ECO:0000256" key="5">
    <source>
        <dbReference type="ARBA" id="ARBA00023004"/>
    </source>
</evidence>
<dbReference type="PRINTS" id="PR00465">
    <property type="entry name" value="EP450IV"/>
</dbReference>
<keyword evidence="4 6" id="KW-0479">Metal-binding</keyword>
<evidence type="ECO:0000313" key="10">
    <source>
        <dbReference type="Proteomes" id="UP000620104"/>
    </source>
</evidence>
<dbReference type="Proteomes" id="UP000620104">
    <property type="component" value="Unassembled WGS sequence"/>
</dbReference>
<dbReference type="InterPro" id="IPR050529">
    <property type="entry name" value="CYP450_sterol_14alpha_dmase"/>
</dbReference>
<evidence type="ECO:0000256" key="4">
    <source>
        <dbReference type="ARBA" id="ARBA00022723"/>
    </source>
</evidence>
<protein>
    <recommendedName>
        <fullName evidence="11">Cytochrome P450</fullName>
    </recommendedName>
</protein>
<dbReference type="InterPro" id="IPR017972">
    <property type="entry name" value="Cyt_P450_CS"/>
</dbReference>
<gene>
    <name evidence="9" type="ORF">NliqN6_5585</name>
</gene>
<dbReference type="InterPro" id="IPR001128">
    <property type="entry name" value="Cyt_P450"/>
</dbReference>
<keyword evidence="10" id="KW-1185">Reference proteome</keyword>
<dbReference type="Gene3D" id="1.10.630.10">
    <property type="entry name" value="Cytochrome P450"/>
    <property type="match status" value="1"/>
</dbReference>
<feature type="signal peptide" evidence="8">
    <location>
        <begin position="1"/>
        <end position="25"/>
    </location>
</feature>
<dbReference type="PANTHER" id="PTHR24304:SF2">
    <property type="entry name" value="24-HYDROXYCHOLESTEROL 7-ALPHA-HYDROXYLASE"/>
    <property type="match status" value="1"/>
</dbReference>
<evidence type="ECO:0000256" key="6">
    <source>
        <dbReference type="PIRSR" id="PIRSR602403-1"/>
    </source>
</evidence>
<keyword evidence="8" id="KW-0732">Signal</keyword>
<evidence type="ECO:0000256" key="1">
    <source>
        <dbReference type="ARBA" id="ARBA00001971"/>
    </source>
</evidence>
<evidence type="ECO:0000256" key="2">
    <source>
        <dbReference type="ARBA" id="ARBA00010617"/>
    </source>
</evidence>
<feature type="chain" id="PRO_5034906319" description="Cytochrome P450" evidence="8">
    <location>
        <begin position="26"/>
        <end position="497"/>
    </location>
</feature>
<comment type="caution">
    <text evidence="9">The sequence shown here is derived from an EMBL/GenBank/DDBJ whole genome shotgun (WGS) entry which is preliminary data.</text>
</comment>
<comment type="cofactor">
    <cofactor evidence="1 6">
        <name>heme</name>
        <dbReference type="ChEBI" id="CHEBI:30413"/>
    </cofactor>
</comment>
<keyword evidence="5 6" id="KW-0408">Iron</keyword>
<dbReference type="GO" id="GO:0005506">
    <property type="term" value="F:iron ion binding"/>
    <property type="evidence" value="ECO:0007669"/>
    <property type="project" value="InterPro"/>
</dbReference>
<dbReference type="GO" id="GO:0020037">
    <property type="term" value="F:heme binding"/>
    <property type="evidence" value="ECO:0007669"/>
    <property type="project" value="InterPro"/>
</dbReference>
<evidence type="ECO:0000313" key="9">
    <source>
        <dbReference type="EMBL" id="GHJ89183.1"/>
    </source>
</evidence>
<dbReference type="AlphaFoldDB" id="A0A8H3YHB4"/>
<feature type="binding site" description="axial binding residue" evidence="6">
    <location>
        <position position="422"/>
    </location>
    <ligand>
        <name>heme</name>
        <dbReference type="ChEBI" id="CHEBI:30413"/>
    </ligand>
    <ligandPart>
        <name>Fe</name>
        <dbReference type="ChEBI" id="CHEBI:18248"/>
    </ligandPart>
</feature>
<keyword evidence="7" id="KW-0503">Monooxygenase</keyword>
<sequence length="497" mass="54481">MLDFFPILTACVCAVALINTRPGRGGNTIPWAKSSIPWLGNAIEWGADPLEFLLKQKRLVGDVFRVNLVLMKITFVVGPKWNHWLLKELPEEEASAYQTLPALSCGVITGAHVEHGLPLQVSKTIRLGSNPPARQQNIASLSMNIAQPTFDEWASRDNVDLFAESSDLLLRVIFTTCFGRDFAEAHFGELSAIMRGLQQGLTSPWSRLLPLWATPAGRGILRARSSLQDLLTAEVQDRLNDLDNCRESEDYLSFMLVSNGDKGSVGTDSELTAHFAAYFITAHANMAGVFGWTILHLLQNPDFLSAFETEIAQNPCTDDGTYPLKAMPLGEACVRETGRLYGNAISLRYATQDLAGPDGTIIPKGFVSASPLAVHQDPVLFPQPGKWNPSRFLASEDGTPSPYPELHKKSQFHLFGSGKHMCPGEKMANTILRGSLWPALLNKYRLKITGGLNEGEGVDQVGVKPDHGKTLGVPYGVRPVFVKLLKREIPLSAVIIE</sequence>
<dbReference type="EMBL" id="BLZA01000040">
    <property type="protein sequence ID" value="GHJ89183.1"/>
    <property type="molecule type" value="Genomic_DNA"/>
</dbReference>
<dbReference type="PANTHER" id="PTHR24304">
    <property type="entry name" value="CYTOCHROME P450 FAMILY 7"/>
    <property type="match status" value="1"/>
</dbReference>
<dbReference type="InterPro" id="IPR002403">
    <property type="entry name" value="Cyt_P450_E_grp-IV"/>
</dbReference>
<evidence type="ECO:0008006" key="11">
    <source>
        <dbReference type="Google" id="ProtNLM"/>
    </source>
</evidence>
<evidence type="ECO:0000256" key="3">
    <source>
        <dbReference type="ARBA" id="ARBA00022617"/>
    </source>
</evidence>
<proteinExistence type="inferred from homology"/>
<keyword evidence="7" id="KW-0560">Oxidoreductase</keyword>
<dbReference type="SUPFAM" id="SSF48264">
    <property type="entry name" value="Cytochrome P450"/>
    <property type="match status" value="1"/>
</dbReference>
<accession>A0A8H3YHB4</accession>
<comment type="similarity">
    <text evidence="2 7">Belongs to the cytochrome P450 family.</text>
</comment>
<keyword evidence="3 6" id="KW-0349">Heme</keyword>
<dbReference type="GO" id="GO:0004497">
    <property type="term" value="F:monooxygenase activity"/>
    <property type="evidence" value="ECO:0007669"/>
    <property type="project" value="UniProtKB-KW"/>
</dbReference>
<dbReference type="PROSITE" id="PS00086">
    <property type="entry name" value="CYTOCHROME_P450"/>
    <property type="match status" value="1"/>
</dbReference>
<dbReference type="InterPro" id="IPR036396">
    <property type="entry name" value="Cyt_P450_sf"/>
</dbReference>
<evidence type="ECO:0000256" key="7">
    <source>
        <dbReference type="RuleBase" id="RU000461"/>
    </source>
</evidence>
<organism evidence="9 10">
    <name type="scientific">Naganishia liquefaciens</name>
    <dbReference type="NCBI Taxonomy" id="104408"/>
    <lineage>
        <taxon>Eukaryota</taxon>
        <taxon>Fungi</taxon>
        <taxon>Dikarya</taxon>
        <taxon>Basidiomycota</taxon>
        <taxon>Agaricomycotina</taxon>
        <taxon>Tremellomycetes</taxon>
        <taxon>Filobasidiales</taxon>
        <taxon>Filobasidiaceae</taxon>
        <taxon>Naganishia</taxon>
    </lineage>
</organism>
<dbReference type="OrthoDB" id="1055148at2759"/>
<dbReference type="GO" id="GO:0016705">
    <property type="term" value="F:oxidoreductase activity, acting on paired donors, with incorporation or reduction of molecular oxygen"/>
    <property type="evidence" value="ECO:0007669"/>
    <property type="project" value="InterPro"/>
</dbReference>